<comment type="caution">
    <text evidence="1">The sequence shown here is derived from an EMBL/GenBank/DDBJ whole genome shotgun (WGS) entry which is preliminary data.</text>
</comment>
<dbReference type="EMBL" id="JAHKSW010000021">
    <property type="protein sequence ID" value="KAG7318804.1"/>
    <property type="molecule type" value="Genomic_DNA"/>
</dbReference>
<sequence length="119" mass="13007">MRKFIRTPHHKDVLKLRAESCDMSVMVLDLSQTRDDDAQHGAGTTAVPKPLHWSSVLMRAARLGTARPNPLPVAVSFCPAASPPPAFFLPQIKRAKIWLHPGRSPASSVVGRGQRGPVR</sequence>
<gene>
    <name evidence="1" type="ORF">KOW79_017278</name>
</gene>
<accession>A0A9D3NAC8</accession>
<protein>
    <submittedName>
        <fullName evidence="1">Uncharacterized protein</fullName>
    </submittedName>
</protein>
<organism evidence="1 2">
    <name type="scientific">Hemibagrus wyckioides</name>
    <dbReference type="NCBI Taxonomy" id="337641"/>
    <lineage>
        <taxon>Eukaryota</taxon>
        <taxon>Metazoa</taxon>
        <taxon>Chordata</taxon>
        <taxon>Craniata</taxon>
        <taxon>Vertebrata</taxon>
        <taxon>Euteleostomi</taxon>
        <taxon>Actinopterygii</taxon>
        <taxon>Neopterygii</taxon>
        <taxon>Teleostei</taxon>
        <taxon>Ostariophysi</taxon>
        <taxon>Siluriformes</taxon>
        <taxon>Bagridae</taxon>
        <taxon>Hemibagrus</taxon>
    </lineage>
</organism>
<keyword evidence="2" id="KW-1185">Reference proteome</keyword>
<name>A0A9D3NAC8_9TELE</name>
<proteinExistence type="predicted"/>
<dbReference type="AlphaFoldDB" id="A0A9D3NAC8"/>
<reference evidence="1 2" key="1">
    <citation type="submission" date="2021-06" db="EMBL/GenBank/DDBJ databases">
        <title>Chromosome-level genome assembly of the red-tail catfish (Hemibagrus wyckioides).</title>
        <authorList>
            <person name="Shao F."/>
        </authorList>
    </citation>
    <scope>NUCLEOTIDE SEQUENCE [LARGE SCALE GENOMIC DNA]</scope>
    <source>
        <strain evidence="1">EC202008001</strain>
        <tissue evidence="1">Blood</tissue>
    </source>
</reference>
<evidence type="ECO:0000313" key="1">
    <source>
        <dbReference type="EMBL" id="KAG7318804.1"/>
    </source>
</evidence>
<evidence type="ECO:0000313" key="2">
    <source>
        <dbReference type="Proteomes" id="UP000824219"/>
    </source>
</evidence>
<dbReference type="Proteomes" id="UP000824219">
    <property type="component" value="Linkage Group LG21"/>
</dbReference>